<dbReference type="CDD" id="cd00130">
    <property type="entry name" value="PAS"/>
    <property type="match status" value="1"/>
</dbReference>
<sequence>MFFDKLFERNPPGVRGLLLVFGCALLGAWLVVQAAVHWRGNERGAERARLLQQTVDALRNQGASGDLLGAVSLLGLNEPLLKDLAQGRLAPDDPGALARLALARGRFPVHGVYVLSGDGVVVAHETAGERSTGQILALQPYFEQAMRGAVGVHAAVGSHPQERALYYAAPLYEADTPLSAIIGVVLFKAGFEFFDGLLRRQGLPAVLLSPQGVVLASTRPEWQFALAPPLTQERIDALRESRRFGLHFDNGVASALPFAPDAGEVVLNGVAYAVERRGIDWDDPAGPWQLVVLDDISALMALGQRVQVGGVAFLLLLLPGGLLLDLLRSRARVATVLERFWLLGTALQSSPVSVVITDGDGCIEWVNSQYERNTGYTLAEVRGRKPSLLASGQTCAQTYQTMWSTLLTGQSWRGRFVNRRKDGSIYHDEATLLPVFDRRGRRIGIVGLHAEVPERVAARQKRRPGVS</sequence>
<name>A0ABT3KWL8_9BURK</name>
<comment type="caution">
    <text evidence="3">The sequence shown here is derived from an EMBL/GenBank/DDBJ whole genome shotgun (WGS) entry which is preliminary data.</text>
</comment>
<dbReference type="InterPro" id="IPR013767">
    <property type="entry name" value="PAS_fold"/>
</dbReference>
<dbReference type="Proteomes" id="UP001208935">
    <property type="component" value="Unassembled WGS sequence"/>
</dbReference>
<dbReference type="NCBIfam" id="TIGR00229">
    <property type="entry name" value="sensory_box"/>
    <property type="match status" value="1"/>
</dbReference>
<dbReference type="SUPFAM" id="SSF55785">
    <property type="entry name" value="PYP-like sensor domain (PAS domain)"/>
    <property type="match status" value="1"/>
</dbReference>
<dbReference type="InterPro" id="IPR000700">
    <property type="entry name" value="PAS-assoc_C"/>
</dbReference>
<dbReference type="InterPro" id="IPR035965">
    <property type="entry name" value="PAS-like_dom_sf"/>
</dbReference>
<dbReference type="SMART" id="SM00091">
    <property type="entry name" value="PAS"/>
    <property type="match status" value="1"/>
</dbReference>
<accession>A0ABT3KWL8</accession>
<evidence type="ECO:0000313" key="3">
    <source>
        <dbReference type="EMBL" id="MCW5322675.1"/>
    </source>
</evidence>
<feature type="domain" description="PAS" evidence="1">
    <location>
        <begin position="346"/>
        <end position="384"/>
    </location>
</feature>
<dbReference type="Pfam" id="PF00989">
    <property type="entry name" value="PAS"/>
    <property type="match status" value="1"/>
</dbReference>
<dbReference type="PROSITE" id="PS50113">
    <property type="entry name" value="PAC"/>
    <property type="match status" value="1"/>
</dbReference>
<protein>
    <submittedName>
        <fullName evidence="3">PAS domain S-box protein</fullName>
    </submittedName>
</protein>
<dbReference type="CDD" id="cd18774">
    <property type="entry name" value="PDC2_HK_sensor"/>
    <property type="match status" value="1"/>
</dbReference>
<feature type="domain" description="PAC" evidence="2">
    <location>
        <begin position="410"/>
        <end position="464"/>
    </location>
</feature>
<proteinExistence type="predicted"/>
<dbReference type="PROSITE" id="PS50112">
    <property type="entry name" value="PAS"/>
    <property type="match status" value="1"/>
</dbReference>
<evidence type="ECO:0000259" key="1">
    <source>
        <dbReference type="PROSITE" id="PS50112"/>
    </source>
</evidence>
<reference evidence="4" key="1">
    <citation type="submission" date="2023-07" db="EMBL/GenBank/DDBJ databases">
        <title>Verminephrobacter genomes.</title>
        <authorList>
            <person name="Lund M.B."/>
        </authorList>
    </citation>
    <scope>NUCLEOTIDE SEQUENCE [LARGE SCALE GENOMIC DNA]</scope>
    <source>
        <strain evidence="4">AtM5-05</strain>
    </source>
</reference>
<evidence type="ECO:0000313" key="4">
    <source>
        <dbReference type="Proteomes" id="UP001208935"/>
    </source>
</evidence>
<keyword evidence="4" id="KW-1185">Reference proteome</keyword>
<gene>
    <name evidence="3" type="ORF">D5039_16435</name>
</gene>
<evidence type="ECO:0000259" key="2">
    <source>
        <dbReference type="PROSITE" id="PS50113"/>
    </source>
</evidence>
<organism evidence="3 4">
    <name type="scientific">Verminephrobacter aporrectodeae subsp. tuberculatae</name>
    <dbReference type="NCBI Taxonomy" id="1110392"/>
    <lineage>
        <taxon>Bacteria</taxon>
        <taxon>Pseudomonadati</taxon>
        <taxon>Pseudomonadota</taxon>
        <taxon>Betaproteobacteria</taxon>
        <taxon>Burkholderiales</taxon>
        <taxon>Comamonadaceae</taxon>
        <taxon>Verminephrobacter</taxon>
    </lineage>
</organism>
<dbReference type="InterPro" id="IPR000014">
    <property type="entry name" value="PAS"/>
</dbReference>
<dbReference type="EMBL" id="QZCW01000003">
    <property type="protein sequence ID" value="MCW5322675.1"/>
    <property type="molecule type" value="Genomic_DNA"/>
</dbReference>
<dbReference type="GeneID" id="77323240"/>
<dbReference type="RefSeq" id="WP_265282851.1">
    <property type="nucleotide sequence ID" value="NZ_QZCW01000003.1"/>
</dbReference>
<dbReference type="Gene3D" id="3.30.450.20">
    <property type="entry name" value="PAS domain"/>
    <property type="match status" value="3"/>
</dbReference>